<dbReference type="EMBL" id="JBHTIV010000007">
    <property type="protein sequence ID" value="MFD0932442.1"/>
    <property type="molecule type" value="Genomic_DNA"/>
</dbReference>
<proteinExistence type="predicted"/>
<evidence type="ECO:0000256" key="1">
    <source>
        <dbReference type="SAM" id="Phobius"/>
    </source>
</evidence>
<feature type="transmembrane region" description="Helical" evidence="1">
    <location>
        <begin position="159"/>
        <end position="184"/>
    </location>
</feature>
<sequence length="380" mass="44184">MFSIPELSQDFYRFIWDGILNNQGVNPYLHLPKELVESNTIDKKNLRGLLFDEMGELSINNYSTYPPVAQLLYSISYYLAGSNLLSNVVFLRLFNLLAEIGLVFYGLKMLGKIDLPKRNILLFILNPLVILESTFSLHFEIVMLFFLALSLYYLYSSRVYISALGVAAAIASKMLPLMFLPLIFPFMSKKGKLFNRNQILRFSKFVTVLLSAIVLAYSIFWDSEMLSKNFKTLSLYFTSFEFNASFYYALRWVGFELSGYNMIGVIGKLLLLITTLVVLFLSFKKKSIDFKTLLSYMLFASTAYYLFSTTVHPWYIMLPLFLSIFTKYRYMLLWSWLVFLSYSAYRLEGVEENYSLLGIQYAFLFTTISYEIIVKRKLVS</sequence>
<keyword evidence="1" id="KW-0812">Transmembrane</keyword>
<dbReference type="RefSeq" id="WP_379657764.1">
    <property type="nucleotide sequence ID" value="NZ_JBHTIV010000007.1"/>
</dbReference>
<feature type="transmembrane region" description="Helical" evidence="1">
    <location>
        <begin position="120"/>
        <end position="153"/>
    </location>
</feature>
<feature type="transmembrane region" description="Helical" evidence="1">
    <location>
        <begin position="233"/>
        <end position="250"/>
    </location>
</feature>
<dbReference type="Proteomes" id="UP001597049">
    <property type="component" value="Unassembled WGS sequence"/>
</dbReference>
<keyword evidence="1" id="KW-1133">Transmembrane helix</keyword>
<evidence type="ECO:0000313" key="2">
    <source>
        <dbReference type="EMBL" id="MFD0932442.1"/>
    </source>
</evidence>
<organism evidence="2 3">
    <name type="scientific">Psychroflexus salinarum</name>
    <dbReference type="NCBI Taxonomy" id="546024"/>
    <lineage>
        <taxon>Bacteria</taxon>
        <taxon>Pseudomonadati</taxon>
        <taxon>Bacteroidota</taxon>
        <taxon>Flavobacteriia</taxon>
        <taxon>Flavobacteriales</taxon>
        <taxon>Flavobacteriaceae</taxon>
        <taxon>Psychroflexus</taxon>
    </lineage>
</organism>
<keyword evidence="3" id="KW-1185">Reference proteome</keyword>
<name>A0ABW3GVL1_9FLAO</name>
<keyword evidence="1" id="KW-0472">Membrane</keyword>
<evidence type="ECO:0000313" key="3">
    <source>
        <dbReference type="Proteomes" id="UP001597049"/>
    </source>
</evidence>
<dbReference type="Pfam" id="PF26314">
    <property type="entry name" value="MptA_B_family"/>
    <property type="match status" value="1"/>
</dbReference>
<feature type="transmembrane region" description="Helical" evidence="1">
    <location>
        <begin position="293"/>
        <end position="316"/>
    </location>
</feature>
<feature type="transmembrane region" description="Helical" evidence="1">
    <location>
        <begin position="262"/>
        <end position="281"/>
    </location>
</feature>
<feature type="transmembrane region" description="Helical" evidence="1">
    <location>
        <begin position="357"/>
        <end position="374"/>
    </location>
</feature>
<feature type="transmembrane region" description="Helical" evidence="1">
    <location>
        <begin position="89"/>
        <end position="108"/>
    </location>
</feature>
<feature type="transmembrane region" description="Helical" evidence="1">
    <location>
        <begin position="205"/>
        <end position="221"/>
    </location>
</feature>
<feature type="transmembrane region" description="Helical" evidence="1">
    <location>
        <begin position="328"/>
        <end position="345"/>
    </location>
</feature>
<comment type="caution">
    <text evidence="2">The sequence shown here is derived from an EMBL/GenBank/DDBJ whole genome shotgun (WGS) entry which is preliminary data.</text>
</comment>
<protein>
    <submittedName>
        <fullName evidence="2">Glycosyltransferase ArnT-like protein</fullName>
    </submittedName>
</protein>
<reference evidence="3" key="1">
    <citation type="journal article" date="2019" name="Int. J. Syst. Evol. Microbiol.">
        <title>The Global Catalogue of Microorganisms (GCM) 10K type strain sequencing project: providing services to taxonomists for standard genome sequencing and annotation.</title>
        <authorList>
            <consortium name="The Broad Institute Genomics Platform"/>
            <consortium name="The Broad Institute Genome Sequencing Center for Infectious Disease"/>
            <person name="Wu L."/>
            <person name="Ma J."/>
        </authorList>
    </citation>
    <scope>NUCLEOTIDE SEQUENCE [LARGE SCALE GENOMIC DNA]</scope>
    <source>
        <strain evidence="3">CCUG 56752</strain>
    </source>
</reference>
<accession>A0ABW3GVL1</accession>
<gene>
    <name evidence="2" type="ORF">ACFQ0R_07505</name>
</gene>